<gene>
    <name evidence="1" type="ORF">scyTo_0023934</name>
</gene>
<comment type="caution">
    <text evidence="1">The sequence shown here is derived from an EMBL/GenBank/DDBJ whole genome shotgun (WGS) entry which is preliminary data.</text>
</comment>
<proteinExistence type="predicted"/>
<dbReference type="AlphaFoldDB" id="A0A401QDC9"/>
<reference evidence="1 2" key="1">
    <citation type="journal article" date="2018" name="Nat. Ecol. Evol.">
        <title>Shark genomes provide insights into elasmobranch evolution and the origin of vertebrates.</title>
        <authorList>
            <person name="Hara Y"/>
            <person name="Yamaguchi K"/>
            <person name="Onimaru K"/>
            <person name="Kadota M"/>
            <person name="Koyanagi M"/>
            <person name="Keeley SD"/>
            <person name="Tatsumi K"/>
            <person name="Tanaka K"/>
            <person name="Motone F"/>
            <person name="Kageyama Y"/>
            <person name="Nozu R"/>
            <person name="Adachi N"/>
            <person name="Nishimura O"/>
            <person name="Nakagawa R"/>
            <person name="Tanegashima C"/>
            <person name="Kiyatake I"/>
            <person name="Matsumoto R"/>
            <person name="Murakumo K"/>
            <person name="Nishida K"/>
            <person name="Terakita A"/>
            <person name="Kuratani S"/>
            <person name="Sato K"/>
            <person name="Hyodo S Kuraku.S."/>
        </authorList>
    </citation>
    <scope>NUCLEOTIDE SEQUENCE [LARGE SCALE GENOMIC DNA]</scope>
</reference>
<dbReference type="Proteomes" id="UP000288216">
    <property type="component" value="Unassembled WGS sequence"/>
</dbReference>
<sequence>KVTPFKKVIPNIIFWSKIELETFYEVVDSHLVSRIITLILTLKDVNSEDVDEIESYHSEW</sequence>
<dbReference type="EMBL" id="BFAA01036076">
    <property type="protein sequence ID" value="GCB83366.1"/>
    <property type="molecule type" value="Genomic_DNA"/>
</dbReference>
<name>A0A401QDC9_SCYTO</name>
<protein>
    <submittedName>
        <fullName evidence="1">Uncharacterized protein</fullName>
    </submittedName>
</protein>
<keyword evidence="2" id="KW-1185">Reference proteome</keyword>
<accession>A0A401QDC9</accession>
<organism evidence="1 2">
    <name type="scientific">Scyliorhinus torazame</name>
    <name type="common">Cloudy catshark</name>
    <name type="synonym">Catulus torazame</name>
    <dbReference type="NCBI Taxonomy" id="75743"/>
    <lineage>
        <taxon>Eukaryota</taxon>
        <taxon>Metazoa</taxon>
        <taxon>Chordata</taxon>
        <taxon>Craniata</taxon>
        <taxon>Vertebrata</taxon>
        <taxon>Chondrichthyes</taxon>
        <taxon>Elasmobranchii</taxon>
        <taxon>Galeomorphii</taxon>
        <taxon>Galeoidea</taxon>
        <taxon>Carcharhiniformes</taxon>
        <taxon>Scyliorhinidae</taxon>
        <taxon>Scyliorhinus</taxon>
    </lineage>
</organism>
<feature type="non-terminal residue" evidence="1">
    <location>
        <position position="1"/>
    </location>
</feature>
<evidence type="ECO:0000313" key="2">
    <source>
        <dbReference type="Proteomes" id="UP000288216"/>
    </source>
</evidence>
<evidence type="ECO:0000313" key="1">
    <source>
        <dbReference type="EMBL" id="GCB83366.1"/>
    </source>
</evidence>